<dbReference type="EMBL" id="JACCBI010000001">
    <property type="protein sequence ID" value="NYD66389.1"/>
    <property type="molecule type" value="Genomic_DNA"/>
</dbReference>
<gene>
    <name evidence="2" type="ORF">BJ972_000908</name>
    <name evidence="3" type="ORF">ESP50_09990</name>
</gene>
<comment type="caution">
    <text evidence="3">The sequence shown here is derived from an EMBL/GenBank/DDBJ whole genome shotgun (WGS) entry which is preliminary data.</text>
</comment>
<keyword evidence="1" id="KW-0175">Coiled coil</keyword>
<feature type="coiled-coil region" evidence="1">
    <location>
        <begin position="32"/>
        <end position="59"/>
    </location>
</feature>
<evidence type="ECO:0000313" key="5">
    <source>
        <dbReference type="Proteomes" id="UP000581087"/>
    </source>
</evidence>
<evidence type="ECO:0000313" key="2">
    <source>
        <dbReference type="EMBL" id="NYD66389.1"/>
    </source>
</evidence>
<evidence type="ECO:0000313" key="4">
    <source>
        <dbReference type="Proteomes" id="UP000292686"/>
    </source>
</evidence>
<dbReference type="Proteomes" id="UP000581087">
    <property type="component" value="Unassembled WGS sequence"/>
</dbReference>
<dbReference type="OrthoDB" id="5083991at2"/>
<keyword evidence="4" id="KW-1185">Reference proteome</keyword>
<protein>
    <submittedName>
        <fullName evidence="3">Uncharacterized protein</fullName>
    </submittedName>
</protein>
<accession>A0A4Q2M9V0</accession>
<proteinExistence type="predicted"/>
<organism evidence="3 4">
    <name type="scientific">Agromyces atrinae</name>
    <dbReference type="NCBI Taxonomy" id="592376"/>
    <lineage>
        <taxon>Bacteria</taxon>
        <taxon>Bacillati</taxon>
        <taxon>Actinomycetota</taxon>
        <taxon>Actinomycetes</taxon>
        <taxon>Micrococcales</taxon>
        <taxon>Microbacteriaceae</taxon>
        <taxon>Agromyces</taxon>
    </lineage>
</organism>
<name>A0A4Q2M9V0_9MICO</name>
<evidence type="ECO:0000313" key="3">
    <source>
        <dbReference type="EMBL" id="RXZ86702.1"/>
    </source>
</evidence>
<reference evidence="2 5" key="2">
    <citation type="submission" date="2020-07" db="EMBL/GenBank/DDBJ databases">
        <title>Sequencing the genomes of 1000 actinobacteria strains.</title>
        <authorList>
            <person name="Klenk H.-P."/>
        </authorList>
    </citation>
    <scope>NUCLEOTIDE SEQUENCE [LARGE SCALE GENOMIC DNA]</scope>
    <source>
        <strain evidence="2 5">DSM 23870</strain>
    </source>
</reference>
<dbReference type="EMBL" id="SDPM01000004">
    <property type="protein sequence ID" value="RXZ86702.1"/>
    <property type="molecule type" value="Genomic_DNA"/>
</dbReference>
<reference evidence="3 4" key="1">
    <citation type="submission" date="2019-01" db="EMBL/GenBank/DDBJ databases">
        <title>Agromyces.</title>
        <authorList>
            <person name="Li J."/>
        </authorList>
    </citation>
    <scope>NUCLEOTIDE SEQUENCE [LARGE SCALE GENOMIC DNA]</scope>
    <source>
        <strain evidence="3 4">DSM 23870</strain>
    </source>
</reference>
<evidence type="ECO:0000256" key="1">
    <source>
        <dbReference type="SAM" id="Coils"/>
    </source>
</evidence>
<sequence length="93" mass="10542">MATTTRDAFDRLVDVSAETIQWARELVVAVRNSFGERRRARIEAELDRKQDELRRTVLQLADALGMEAHEARKALIRESFLASGRTPSEPSDS</sequence>
<dbReference type="RefSeq" id="WP_129174648.1">
    <property type="nucleotide sequence ID" value="NZ_JACCBI010000001.1"/>
</dbReference>
<dbReference type="Proteomes" id="UP000292686">
    <property type="component" value="Unassembled WGS sequence"/>
</dbReference>
<dbReference type="AlphaFoldDB" id="A0A4Q2M9V0"/>